<sequence>MVYHVLKFTLCQSHIVKFILFSYVNFLPVDKVIEIILYR</sequence>
<dbReference type="EMBL" id="GGEC01054892">
    <property type="protein sequence ID" value="MBX35376.1"/>
    <property type="molecule type" value="Transcribed_RNA"/>
</dbReference>
<organism evidence="1">
    <name type="scientific">Rhizophora mucronata</name>
    <name type="common">Asiatic mangrove</name>
    <dbReference type="NCBI Taxonomy" id="61149"/>
    <lineage>
        <taxon>Eukaryota</taxon>
        <taxon>Viridiplantae</taxon>
        <taxon>Streptophyta</taxon>
        <taxon>Embryophyta</taxon>
        <taxon>Tracheophyta</taxon>
        <taxon>Spermatophyta</taxon>
        <taxon>Magnoliopsida</taxon>
        <taxon>eudicotyledons</taxon>
        <taxon>Gunneridae</taxon>
        <taxon>Pentapetalae</taxon>
        <taxon>rosids</taxon>
        <taxon>fabids</taxon>
        <taxon>Malpighiales</taxon>
        <taxon>Rhizophoraceae</taxon>
        <taxon>Rhizophora</taxon>
    </lineage>
</organism>
<protein>
    <submittedName>
        <fullName evidence="1">Uncharacterized protein</fullName>
    </submittedName>
</protein>
<name>A0A2P2MYS6_RHIMU</name>
<evidence type="ECO:0000313" key="1">
    <source>
        <dbReference type="EMBL" id="MBX35376.1"/>
    </source>
</evidence>
<dbReference type="AlphaFoldDB" id="A0A2P2MYS6"/>
<proteinExistence type="predicted"/>
<accession>A0A2P2MYS6</accession>
<reference evidence="1" key="1">
    <citation type="submission" date="2018-02" db="EMBL/GenBank/DDBJ databases">
        <title>Rhizophora mucronata_Transcriptome.</title>
        <authorList>
            <person name="Meera S.P."/>
            <person name="Sreeshan A."/>
            <person name="Augustine A."/>
        </authorList>
    </citation>
    <scope>NUCLEOTIDE SEQUENCE</scope>
    <source>
        <tissue evidence="1">Leaf</tissue>
    </source>
</reference>